<reference evidence="2" key="3">
    <citation type="submission" date="2015-02" db="UniProtKB">
        <authorList>
            <consortium name="EnsemblProtists"/>
        </authorList>
    </citation>
    <scope>IDENTIFICATION</scope>
    <source>
        <strain evidence="2">DAOM BR144</strain>
    </source>
</reference>
<dbReference type="Proteomes" id="UP000019132">
    <property type="component" value="Unassembled WGS sequence"/>
</dbReference>
<name>K3WY37_GLOUD</name>
<dbReference type="InParanoid" id="K3WY37"/>
<reference evidence="3" key="1">
    <citation type="journal article" date="2010" name="Genome Biol.">
        <title>Genome sequence of the necrotrophic plant pathogen Pythium ultimum reveals original pathogenicity mechanisms and effector repertoire.</title>
        <authorList>
            <person name="Levesque C.A."/>
            <person name="Brouwer H."/>
            <person name="Cano L."/>
            <person name="Hamilton J.P."/>
            <person name="Holt C."/>
            <person name="Huitema E."/>
            <person name="Raffaele S."/>
            <person name="Robideau G.P."/>
            <person name="Thines M."/>
            <person name="Win J."/>
            <person name="Zerillo M.M."/>
            <person name="Beakes G.W."/>
            <person name="Boore J.L."/>
            <person name="Busam D."/>
            <person name="Dumas B."/>
            <person name="Ferriera S."/>
            <person name="Fuerstenberg S.I."/>
            <person name="Gachon C.M."/>
            <person name="Gaulin E."/>
            <person name="Govers F."/>
            <person name="Grenville-Briggs L."/>
            <person name="Horner N."/>
            <person name="Hostetler J."/>
            <person name="Jiang R.H."/>
            <person name="Johnson J."/>
            <person name="Krajaejun T."/>
            <person name="Lin H."/>
            <person name="Meijer H.J."/>
            <person name="Moore B."/>
            <person name="Morris P."/>
            <person name="Phuntmart V."/>
            <person name="Puiu D."/>
            <person name="Shetty J."/>
            <person name="Stajich J.E."/>
            <person name="Tripathy S."/>
            <person name="Wawra S."/>
            <person name="van West P."/>
            <person name="Whitty B.R."/>
            <person name="Coutinho P.M."/>
            <person name="Henrissat B."/>
            <person name="Martin F."/>
            <person name="Thomas P.D."/>
            <person name="Tyler B.M."/>
            <person name="De Vries R.P."/>
            <person name="Kamoun S."/>
            <person name="Yandell M."/>
            <person name="Tisserat N."/>
            <person name="Buell C.R."/>
        </authorList>
    </citation>
    <scope>NUCLEOTIDE SEQUENCE</scope>
    <source>
        <strain evidence="3">DAOM:BR144</strain>
    </source>
</reference>
<keyword evidence="1" id="KW-0472">Membrane</keyword>
<protein>
    <submittedName>
        <fullName evidence="2">Uncharacterized protein</fullName>
    </submittedName>
</protein>
<dbReference type="AlphaFoldDB" id="K3WY37"/>
<keyword evidence="3" id="KW-1185">Reference proteome</keyword>
<feature type="transmembrane region" description="Helical" evidence="1">
    <location>
        <begin position="17"/>
        <end position="36"/>
    </location>
</feature>
<dbReference type="HOGENOM" id="CLU_068580_0_1_1"/>
<dbReference type="VEuPathDB" id="FungiDB:PYU1_G009867"/>
<keyword evidence="1" id="KW-1133">Transmembrane helix</keyword>
<evidence type="ECO:0000256" key="1">
    <source>
        <dbReference type="SAM" id="Phobius"/>
    </source>
</evidence>
<dbReference type="eggNOG" id="ENOG502SMIN">
    <property type="taxonomic scope" value="Eukaryota"/>
</dbReference>
<dbReference type="OMA" id="IFANTVM"/>
<evidence type="ECO:0000313" key="3">
    <source>
        <dbReference type="Proteomes" id="UP000019132"/>
    </source>
</evidence>
<sequence>MRTLFTEAQMDSIARQVFLPLVLLINYTLFQYLLAFYWRRRYEHRMRLLFAIGFLGAACLIPFAQPDIDIVHGLNDISEACSVVTFLIQITIIGYDLNAKFKIRSVIVLTYVAEFLIFANTVMIAVSIVETFAPGTISDKVIDSLPNTFESITVFFIFFFRFYYIGISRGWRVIVRTRKVEVLCYLLFATHELPFEVLTSATGVSWEFVQAVYMRLTIAGCLIRTARGKVKSSSTYNTSKVSAGGGGGGYRRGSATFRLSTASKRHSAVSSIPRVAVARLQELN</sequence>
<feature type="transmembrane region" description="Helical" evidence="1">
    <location>
        <begin position="48"/>
        <end position="65"/>
    </location>
</feature>
<dbReference type="EMBL" id="GL376624">
    <property type="status" value="NOT_ANNOTATED_CDS"/>
    <property type="molecule type" value="Genomic_DNA"/>
</dbReference>
<accession>K3WY37</accession>
<proteinExistence type="predicted"/>
<evidence type="ECO:0000313" key="2">
    <source>
        <dbReference type="EnsemblProtists" id="PYU1_T009885"/>
    </source>
</evidence>
<organism evidence="2 3">
    <name type="scientific">Globisporangium ultimum (strain ATCC 200006 / CBS 805.95 / DAOM BR144)</name>
    <name type="common">Pythium ultimum</name>
    <dbReference type="NCBI Taxonomy" id="431595"/>
    <lineage>
        <taxon>Eukaryota</taxon>
        <taxon>Sar</taxon>
        <taxon>Stramenopiles</taxon>
        <taxon>Oomycota</taxon>
        <taxon>Peronosporomycetes</taxon>
        <taxon>Pythiales</taxon>
        <taxon>Pythiaceae</taxon>
        <taxon>Globisporangium</taxon>
    </lineage>
</organism>
<keyword evidence="1" id="KW-0812">Transmembrane</keyword>
<reference evidence="3" key="2">
    <citation type="submission" date="2010-04" db="EMBL/GenBank/DDBJ databases">
        <authorList>
            <person name="Buell R."/>
            <person name="Hamilton J."/>
            <person name="Hostetler J."/>
        </authorList>
    </citation>
    <scope>NUCLEOTIDE SEQUENCE [LARGE SCALE GENOMIC DNA]</scope>
    <source>
        <strain evidence="3">DAOM:BR144</strain>
    </source>
</reference>
<dbReference type="EnsemblProtists" id="PYU1_T009885">
    <property type="protein sequence ID" value="PYU1_T009885"/>
    <property type="gene ID" value="PYU1_G009867"/>
</dbReference>
<feature type="transmembrane region" description="Helical" evidence="1">
    <location>
        <begin position="77"/>
        <end position="95"/>
    </location>
</feature>
<feature type="transmembrane region" description="Helical" evidence="1">
    <location>
        <begin position="107"/>
        <end position="129"/>
    </location>
</feature>
<feature type="transmembrane region" description="Helical" evidence="1">
    <location>
        <begin position="149"/>
        <end position="167"/>
    </location>
</feature>